<keyword evidence="12" id="KW-1185">Reference proteome</keyword>
<dbReference type="InterPro" id="IPR005599">
    <property type="entry name" value="GPI_mannosylTrfase"/>
</dbReference>
<keyword evidence="7 10" id="KW-0256">Endoplasmic reticulum</keyword>
<evidence type="ECO:0000256" key="4">
    <source>
        <dbReference type="ARBA" id="ARBA00022676"/>
    </source>
</evidence>
<dbReference type="GO" id="GO:0005789">
    <property type="term" value="C:endoplasmic reticulum membrane"/>
    <property type="evidence" value="ECO:0007669"/>
    <property type="project" value="UniProtKB-SubCell"/>
</dbReference>
<dbReference type="AlphaFoldDB" id="A0A6J8CGX0"/>
<sequence>MKQRKIIEKHHKTSNIIPHEPLRQEISSPVSYSQPWMPGAYTSFKLLLSIRLCAAVWNIVGDCDETFNYWEPMHYLLFKKGFQTWEYAPQYAIRSYAYLWIHGFPLKLIHFIFGTNKVVLFYLLRCILAVCCSAAEVYFYKGICKHFGTNTGRITLLFLIMSAGMFISSTAFLPSSFCMYLTFISMGAWFLGKYSIAIAAVAASSILGWPFASILGIPIAADLAFRRKKLTLLISHSLIALLIFSIPMVFIDYQYYGKLVIAPLNIVVYNVFTSHGPDLYGVEPFSYYILNGFLNFNLVFCFALVSVPFAMLVQWIVGIGDSDIPRWLALSPLYLWILIFFTRPHKEERFLFPIYPLFALCGAVTIDHVQKIWCYLFSQPVSGHYTTSTNWILFTARISFIRDYLLHILGYHAPLDLYLELNKISSDPNIHTLSPEKPVNVCVGKEWYRFPSHFFMPGDNWSLQFIKSEFKGQLPKPYSSGVDATKIVSPEFNDMNKEESSRYISSNKCHYLIDLDLPNQSELEPSYSSQREDWKVISSHLFLDSSKSHRIFRAFYIPFVSSNYCHYVNYNILKTTKTKKSRH</sequence>
<evidence type="ECO:0000313" key="12">
    <source>
        <dbReference type="Proteomes" id="UP000507470"/>
    </source>
</evidence>
<feature type="transmembrane region" description="Helical" evidence="10">
    <location>
        <begin position="152"/>
        <end position="174"/>
    </location>
</feature>
<feature type="transmembrane region" description="Helical" evidence="10">
    <location>
        <begin position="194"/>
        <end position="218"/>
    </location>
</feature>
<feature type="transmembrane region" description="Helical" evidence="10">
    <location>
        <begin position="293"/>
        <end position="318"/>
    </location>
</feature>
<dbReference type="Proteomes" id="UP000507470">
    <property type="component" value="Unassembled WGS sequence"/>
</dbReference>
<feature type="transmembrane region" description="Helical" evidence="10">
    <location>
        <begin position="230"/>
        <end position="249"/>
    </location>
</feature>
<evidence type="ECO:0000256" key="2">
    <source>
        <dbReference type="ARBA" id="ARBA00004922"/>
    </source>
</evidence>
<keyword evidence="8 10" id="KW-1133">Transmembrane helix</keyword>
<dbReference type="Pfam" id="PF03901">
    <property type="entry name" value="Glyco_transf_22"/>
    <property type="match status" value="1"/>
</dbReference>
<feature type="transmembrane region" description="Helical" evidence="10">
    <location>
        <begin position="324"/>
        <end position="342"/>
    </location>
</feature>
<evidence type="ECO:0000256" key="10">
    <source>
        <dbReference type="RuleBase" id="RU363075"/>
    </source>
</evidence>
<keyword evidence="9 10" id="KW-0472">Membrane</keyword>
<protein>
    <recommendedName>
        <fullName evidence="10">Mannosyltransferase</fullName>
        <ecNumber evidence="10">2.4.1.-</ecNumber>
    </recommendedName>
</protein>
<keyword evidence="5 11" id="KW-0808">Transferase</keyword>
<keyword evidence="4 10" id="KW-0328">Glycosyltransferase</keyword>
<keyword evidence="6 10" id="KW-0812">Transmembrane</keyword>
<name>A0A6J8CGX0_MYTCO</name>
<evidence type="ECO:0000256" key="6">
    <source>
        <dbReference type="ARBA" id="ARBA00022692"/>
    </source>
</evidence>
<evidence type="ECO:0000256" key="1">
    <source>
        <dbReference type="ARBA" id="ARBA00004477"/>
    </source>
</evidence>
<organism evidence="11 12">
    <name type="scientific">Mytilus coruscus</name>
    <name type="common">Sea mussel</name>
    <dbReference type="NCBI Taxonomy" id="42192"/>
    <lineage>
        <taxon>Eukaryota</taxon>
        <taxon>Metazoa</taxon>
        <taxon>Spiralia</taxon>
        <taxon>Lophotrochozoa</taxon>
        <taxon>Mollusca</taxon>
        <taxon>Bivalvia</taxon>
        <taxon>Autobranchia</taxon>
        <taxon>Pteriomorphia</taxon>
        <taxon>Mytilida</taxon>
        <taxon>Mytiloidea</taxon>
        <taxon>Mytilidae</taxon>
        <taxon>Mytilinae</taxon>
        <taxon>Mytilus</taxon>
    </lineage>
</organism>
<comment type="similarity">
    <text evidence="3 10">Belongs to the glycosyltransferase 22 family.</text>
</comment>
<dbReference type="EC" id="2.4.1.-" evidence="10"/>
<evidence type="ECO:0000256" key="7">
    <source>
        <dbReference type="ARBA" id="ARBA00022824"/>
    </source>
</evidence>
<proteinExistence type="inferred from homology"/>
<dbReference type="PANTHER" id="PTHR22760:SF2">
    <property type="entry name" value="ALPHA-1,2-MANNOSYLTRANSFERASE ALG9"/>
    <property type="match status" value="1"/>
</dbReference>
<gene>
    <name evidence="11" type="ORF">MCOR_29064</name>
</gene>
<evidence type="ECO:0000313" key="11">
    <source>
        <dbReference type="EMBL" id="CAC5394307.1"/>
    </source>
</evidence>
<evidence type="ECO:0000256" key="3">
    <source>
        <dbReference type="ARBA" id="ARBA00007063"/>
    </source>
</evidence>
<comment type="pathway">
    <text evidence="2">Protein modification; protein glycosylation.</text>
</comment>
<evidence type="ECO:0000256" key="5">
    <source>
        <dbReference type="ARBA" id="ARBA00022679"/>
    </source>
</evidence>
<feature type="transmembrane region" description="Helical" evidence="10">
    <location>
        <begin position="119"/>
        <end position="140"/>
    </location>
</feature>
<dbReference type="GO" id="GO:0000026">
    <property type="term" value="F:alpha-1,2-mannosyltransferase activity"/>
    <property type="evidence" value="ECO:0007669"/>
    <property type="project" value="TreeGrafter"/>
</dbReference>
<dbReference type="GO" id="GO:0006487">
    <property type="term" value="P:protein N-linked glycosylation"/>
    <property type="evidence" value="ECO:0007669"/>
    <property type="project" value="TreeGrafter"/>
</dbReference>
<dbReference type="PANTHER" id="PTHR22760">
    <property type="entry name" value="GLYCOSYLTRANSFERASE"/>
    <property type="match status" value="1"/>
</dbReference>
<dbReference type="EMBL" id="CACVKT020005272">
    <property type="protein sequence ID" value="CAC5394307.1"/>
    <property type="molecule type" value="Genomic_DNA"/>
</dbReference>
<evidence type="ECO:0000256" key="8">
    <source>
        <dbReference type="ARBA" id="ARBA00022989"/>
    </source>
</evidence>
<accession>A0A6J8CGX0</accession>
<feature type="transmembrane region" description="Helical" evidence="10">
    <location>
        <begin position="96"/>
        <end position="113"/>
    </location>
</feature>
<reference evidence="11 12" key="1">
    <citation type="submission" date="2020-06" db="EMBL/GenBank/DDBJ databases">
        <authorList>
            <person name="Li R."/>
            <person name="Bekaert M."/>
        </authorList>
    </citation>
    <scope>NUCLEOTIDE SEQUENCE [LARGE SCALE GENOMIC DNA]</scope>
    <source>
        <strain evidence="12">wild</strain>
    </source>
</reference>
<comment type="subcellular location">
    <subcellularLocation>
        <location evidence="1 10">Endoplasmic reticulum membrane</location>
        <topology evidence="1 10">Multi-pass membrane protein</topology>
    </subcellularLocation>
</comment>
<dbReference type="UniPathway" id="UPA00378"/>
<evidence type="ECO:0000256" key="9">
    <source>
        <dbReference type="ARBA" id="ARBA00023136"/>
    </source>
</evidence>
<dbReference type="OrthoDB" id="497541at2759"/>